<protein>
    <recommendedName>
        <fullName evidence="3">RING-type domain-containing protein</fullName>
    </recommendedName>
</protein>
<accession>A0AAN7FVU6</accession>
<keyword evidence="1" id="KW-0863">Zinc-finger</keyword>
<comment type="caution">
    <text evidence="4">The sequence shown here is derived from an EMBL/GenBank/DDBJ whole genome shotgun (WGS) entry which is preliminary data.</text>
</comment>
<name>A0AAN7FVU6_QUERU</name>
<feature type="domain" description="RING-type" evidence="3">
    <location>
        <begin position="93"/>
        <end position="135"/>
    </location>
</feature>
<dbReference type="Gene3D" id="3.30.40.10">
    <property type="entry name" value="Zinc/RING finger domain, C3HC4 (zinc finger)"/>
    <property type="match status" value="1"/>
</dbReference>
<keyword evidence="2" id="KW-0812">Transmembrane</keyword>
<gene>
    <name evidence="4" type="ORF">RGQ29_015000</name>
</gene>
<dbReference type="InterPro" id="IPR013083">
    <property type="entry name" value="Znf_RING/FYVE/PHD"/>
</dbReference>
<keyword evidence="5" id="KW-1185">Reference proteome</keyword>
<dbReference type="AlphaFoldDB" id="A0AAN7FVU6"/>
<evidence type="ECO:0000256" key="2">
    <source>
        <dbReference type="SAM" id="Phobius"/>
    </source>
</evidence>
<keyword evidence="2" id="KW-0472">Membrane</keyword>
<dbReference type="SMART" id="SM00184">
    <property type="entry name" value="RING"/>
    <property type="match status" value="1"/>
</dbReference>
<sequence length="172" mass="20221">MSMLPAFSIPILFSLLIFTFSIVRNQFSKLIRPSIIYNSVNLIAFHLKWTCNYLLYQSFSFPKHYQHDIPEIGEEASIARFKCKPGDTEEIECAVCLCKIEEGEEIRELRCEHLFHRDCLDRWVGCKRATCPLCRGSLVPRKIVTDLVVEVLHFNFCSFSSNEHLRETWWLR</sequence>
<evidence type="ECO:0000313" key="5">
    <source>
        <dbReference type="Proteomes" id="UP001324115"/>
    </source>
</evidence>
<evidence type="ECO:0000259" key="3">
    <source>
        <dbReference type="PROSITE" id="PS50089"/>
    </source>
</evidence>
<dbReference type="InterPro" id="IPR001841">
    <property type="entry name" value="Znf_RING"/>
</dbReference>
<evidence type="ECO:0000256" key="1">
    <source>
        <dbReference type="PROSITE-ProRule" id="PRU00175"/>
    </source>
</evidence>
<dbReference type="Pfam" id="PF13639">
    <property type="entry name" value="zf-RING_2"/>
    <property type="match status" value="1"/>
</dbReference>
<proteinExistence type="predicted"/>
<dbReference type="Proteomes" id="UP001324115">
    <property type="component" value="Unassembled WGS sequence"/>
</dbReference>
<dbReference type="SUPFAM" id="SSF57850">
    <property type="entry name" value="RING/U-box"/>
    <property type="match status" value="1"/>
</dbReference>
<dbReference type="EMBL" id="JAXUIC010000003">
    <property type="protein sequence ID" value="KAK4597245.1"/>
    <property type="molecule type" value="Genomic_DNA"/>
</dbReference>
<evidence type="ECO:0000313" key="4">
    <source>
        <dbReference type="EMBL" id="KAK4597245.1"/>
    </source>
</evidence>
<dbReference type="PROSITE" id="PS50089">
    <property type="entry name" value="ZF_RING_2"/>
    <property type="match status" value="1"/>
</dbReference>
<dbReference type="PANTHER" id="PTHR47662:SF1">
    <property type="entry name" value="RING-TYPE DOMAIN-CONTAINING PROTEIN"/>
    <property type="match status" value="1"/>
</dbReference>
<dbReference type="PANTHER" id="PTHR47662">
    <property type="entry name" value="RING-TYPE DOMAIN-CONTAINING PROTEIN"/>
    <property type="match status" value="1"/>
</dbReference>
<keyword evidence="2" id="KW-1133">Transmembrane helix</keyword>
<feature type="transmembrane region" description="Helical" evidence="2">
    <location>
        <begin position="6"/>
        <end position="23"/>
    </location>
</feature>
<reference evidence="4 5" key="1">
    <citation type="journal article" date="2023" name="G3 (Bethesda)">
        <title>A haplotype-resolved chromosome-scale genome for Quercus rubra L. provides insights into the genetics of adaptive traits for red oak species.</title>
        <authorList>
            <person name="Kapoor B."/>
            <person name="Jenkins J."/>
            <person name="Schmutz J."/>
            <person name="Zhebentyayeva T."/>
            <person name="Kuelheim C."/>
            <person name="Coggeshall M."/>
            <person name="Heim C."/>
            <person name="Lasky J.R."/>
            <person name="Leites L."/>
            <person name="Islam-Faridi N."/>
            <person name="Romero-Severson J."/>
            <person name="DeLeo V.L."/>
            <person name="Lucas S.M."/>
            <person name="Lazic D."/>
            <person name="Gailing O."/>
            <person name="Carlson J."/>
            <person name="Staton M."/>
        </authorList>
    </citation>
    <scope>NUCLEOTIDE SEQUENCE [LARGE SCALE GENOMIC DNA]</scope>
    <source>
        <strain evidence="4">Pseudo-F2</strain>
    </source>
</reference>
<dbReference type="GO" id="GO:0008270">
    <property type="term" value="F:zinc ion binding"/>
    <property type="evidence" value="ECO:0007669"/>
    <property type="project" value="UniProtKB-KW"/>
</dbReference>
<organism evidence="4 5">
    <name type="scientific">Quercus rubra</name>
    <name type="common">Northern red oak</name>
    <name type="synonym">Quercus borealis</name>
    <dbReference type="NCBI Taxonomy" id="3512"/>
    <lineage>
        <taxon>Eukaryota</taxon>
        <taxon>Viridiplantae</taxon>
        <taxon>Streptophyta</taxon>
        <taxon>Embryophyta</taxon>
        <taxon>Tracheophyta</taxon>
        <taxon>Spermatophyta</taxon>
        <taxon>Magnoliopsida</taxon>
        <taxon>eudicotyledons</taxon>
        <taxon>Gunneridae</taxon>
        <taxon>Pentapetalae</taxon>
        <taxon>rosids</taxon>
        <taxon>fabids</taxon>
        <taxon>Fagales</taxon>
        <taxon>Fagaceae</taxon>
        <taxon>Quercus</taxon>
    </lineage>
</organism>
<keyword evidence="1" id="KW-0479">Metal-binding</keyword>
<keyword evidence="1" id="KW-0862">Zinc</keyword>